<dbReference type="GO" id="GO:0008380">
    <property type="term" value="P:RNA splicing"/>
    <property type="evidence" value="ECO:0007669"/>
    <property type="project" value="UniProtKB-KW"/>
</dbReference>
<evidence type="ECO:0000313" key="12">
    <source>
        <dbReference type="RefSeq" id="XP_017875821.1"/>
    </source>
</evidence>
<keyword evidence="3" id="KW-0677">Repeat</keyword>
<dbReference type="SMART" id="SM00360">
    <property type="entry name" value="RRM"/>
    <property type="match status" value="2"/>
</dbReference>
<evidence type="ECO:0000256" key="4">
    <source>
        <dbReference type="ARBA" id="ARBA00022884"/>
    </source>
</evidence>
<dbReference type="InterPro" id="IPR059164">
    <property type="entry name" value="HAT_PRP39_C"/>
</dbReference>
<evidence type="ECO:0000256" key="1">
    <source>
        <dbReference type="ARBA" id="ARBA00004123"/>
    </source>
</evidence>
<dbReference type="SMART" id="SM00386">
    <property type="entry name" value="HAT"/>
    <property type="match status" value="8"/>
</dbReference>
<gene>
    <name evidence="11 12" type="primary">LOC108622444</name>
</gene>
<reference evidence="11 12" key="1">
    <citation type="submission" date="2025-04" db="UniProtKB">
        <authorList>
            <consortium name="RefSeq"/>
        </authorList>
    </citation>
    <scope>IDENTIFICATION</scope>
    <source>
        <tissue evidence="11 12">Whole body</tissue>
    </source>
</reference>
<evidence type="ECO:0000313" key="10">
    <source>
        <dbReference type="Proteomes" id="UP000694925"/>
    </source>
</evidence>
<evidence type="ECO:0000313" key="11">
    <source>
        <dbReference type="RefSeq" id="XP_017875820.1"/>
    </source>
</evidence>
<dbReference type="Gene3D" id="1.25.40.10">
    <property type="entry name" value="Tetratricopeptide repeat domain"/>
    <property type="match status" value="2"/>
</dbReference>
<dbReference type="SUPFAM" id="SSF48452">
    <property type="entry name" value="TPR-like"/>
    <property type="match status" value="1"/>
</dbReference>
<dbReference type="SUPFAM" id="SSF54928">
    <property type="entry name" value="RNA-binding domain, RBD"/>
    <property type="match status" value="2"/>
</dbReference>
<dbReference type="InterPro" id="IPR034217">
    <property type="entry name" value="SART3_RRM1"/>
</dbReference>
<comment type="subcellular location">
    <subcellularLocation>
        <location evidence="1">Nucleus</location>
    </subcellularLocation>
</comment>
<proteinExistence type="predicted"/>
<sequence length="902" mass="103731">MEAMEVGSEEGNEKDTFDNLVGNKDESEDEVENERDEQMEDDLDDDQDDEDDEEDADEAEVKILEATLAQNPYDYQTHRLLISKLEKMGELERLRAARENMSSRYPLDSSLWLSWMHDEIKLATTPEQKEEVVKLCERAVKDYLSVEVWLEYLQFSIGNMGVEKDAAKNVRQLFERALTSVGLHVTKGAIIWEAFREFEAVLYALIDRANQAERKEQLERIGNLFKRQLACPLLDMDKTYEEYEAWRRGDGKEAAMDDKIVASNYERAFANFNARLPFEEKIVTSHSDFESLDAYKVYLAYEKQHGDPGRVTVLYERAVADITLETWIWLDYLTYLEENIKIESILDQVYQRASRNVSWCPKVWQKWMRSYEKWGKPVLEIQSILENALTAGFETAGDYRDLWVTYLEYLRRRIDRSSSKEEEKQVEVLRNTFNRACEYLAKSFGLEGDPNCVILQYWARTEAIHANDMEKARTLWADILSQGHSGIASYWLEYISLEKCYGDTKHLRKLYQKAMNSVKDWPETIANSWIDFERDEGTLEQMEFCETRTKEKLEKVTEERLKAQQAQQANRELSPSQSKKAYKRKQDDAGKWKNLGSSPTKITKVETQVKPKVRESRLNLEKKVDPDQKPKITPPPGFKAPEPEKMEVDHTQEVDDKITVFVSNLDYTATEEEVRNALEPAGSITMFKMIRDYKGRSKGYCYVQLSSPEAVEEALKLDRTPIRGRPMFVSRCDPDKTTRGTGFKYSSTLEKNKLFVKGLPVTTTKEDLEEIFKVHGALKEVRIVTYRNGHSKGLAYVDFEDENSAAKALLAADGMKIDDKVISVAISQPPERKKVPAIEEPVRSLGGTNVSRTTFGVPRTLLSMVPRTVKVAASNGSASATGNGVTQKLSNQDFRNMLLNKK</sequence>
<feature type="region of interest" description="Disordered" evidence="8">
    <location>
        <begin position="563"/>
        <end position="643"/>
    </location>
</feature>
<evidence type="ECO:0000259" key="9">
    <source>
        <dbReference type="PROSITE" id="PS50102"/>
    </source>
</evidence>
<keyword evidence="10" id="KW-1185">Reference proteome</keyword>
<accession>A0AAJ7ISI6</accession>
<dbReference type="RefSeq" id="XP_017875820.1">
    <property type="nucleotide sequence ID" value="XM_018020331.2"/>
</dbReference>
<evidence type="ECO:0000256" key="3">
    <source>
        <dbReference type="ARBA" id="ARBA00022737"/>
    </source>
</evidence>
<dbReference type="Pfam" id="PF00076">
    <property type="entry name" value="RRM_1"/>
    <property type="match status" value="2"/>
</dbReference>
<dbReference type="PANTHER" id="PTHR17204">
    <property type="entry name" value="PRE-MRNA PROCESSING PROTEIN PRP39-RELATED"/>
    <property type="match status" value="1"/>
</dbReference>
<dbReference type="InterPro" id="IPR003107">
    <property type="entry name" value="HAT"/>
</dbReference>
<dbReference type="Pfam" id="PF23241">
    <property type="entry name" value="HAT_PRP39_C"/>
    <property type="match status" value="1"/>
</dbReference>
<dbReference type="InterPro" id="IPR000504">
    <property type="entry name" value="RRM_dom"/>
</dbReference>
<evidence type="ECO:0000256" key="5">
    <source>
        <dbReference type="ARBA" id="ARBA00023187"/>
    </source>
</evidence>
<dbReference type="GeneID" id="108622444"/>
<protein>
    <submittedName>
        <fullName evidence="11 12">Squamous cell carcinoma antigen recognized by T-cells 3-like isoform X1</fullName>
    </submittedName>
</protein>
<feature type="compositionally biased region" description="Acidic residues" evidence="8">
    <location>
        <begin position="26"/>
        <end position="58"/>
    </location>
</feature>
<dbReference type="InterPro" id="IPR035979">
    <property type="entry name" value="RBD_domain_sf"/>
</dbReference>
<dbReference type="CDD" id="cd12391">
    <property type="entry name" value="RRM1_SART3"/>
    <property type="match status" value="1"/>
</dbReference>
<feature type="domain" description="RRM" evidence="9">
    <location>
        <begin position="658"/>
        <end position="734"/>
    </location>
</feature>
<feature type="domain" description="RRM" evidence="9">
    <location>
        <begin position="752"/>
        <end position="829"/>
    </location>
</feature>
<keyword evidence="4 7" id="KW-0694">RNA-binding</keyword>
<feature type="compositionally biased region" description="Basic and acidic residues" evidence="8">
    <location>
        <begin position="603"/>
        <end position="630"/>
    </location>
</feature>
<name>A0AAJ7ISI6_9HYME</name>
<dbReference type="Proteomes" id="UP000694925">
    <property type="component" value="Unplaced"/>
</dbReference>
<dbReference type="GO" id="GO:0003723">
    <property type="term" value="F:RNA binding"/>
    <property type="evidence" value="ECO:0007669"/>
    <property type="project" value="UniProtKB-UniRule"/>
</dbReference>
<evidence type="ECO:0000256" key="7">
    <source>
        <dbReference type="PROSITE-ProRule" id="PRU00176"/>
    </source>
</evidence>
<evidence type="ECO:0000256" key="6">
    <source>
        <dbReference type="ARBA" id="ARBA00023242"/>
    </source>
</evidence>
<dbReference type="GO" id="GO:0006397">
    <property type="term" value="P:mRNA processing"/>
    <property type="evidence" value="ECO:0007669"/>
    <property type="project" value="UniProtKB-KW"/>
</dbReference>
<dbReference type="FunFam" id="1.25.40.10:FF:000098">
    <property type="entry name" value="Squamous cell carcinoma antigen recognized by T-cells 3"/>
    <property type="match status" value="1"/>
</dbReference>
<dbReference type="AlphaFoldDB" id="A0AAJ7ISI6"/>
<dbReference type="PROSITE" id="PS50102">
    <property type="entry name" value="RRM"/>
    <property type="match status" value="2"/>
</dbReference>
<dbReference type="InterPro" id="IPR034218">
    <property type="entry name" value="SART3_RRM2"/>
</dbReference>
<evidence type="ECO:0000256" key="2">
    <source>
        <dbReference type="ARBA" id="ARBA00022664"/>
    </source>
</evidence>
<dbReference type="KEGG" id="ccal:108622444"/>
<dbReference type="Pfam" id="PF23240">
    <property type="entry name" value="HAT_PRP39_N"/>
    <property type="match status" value="1"/>
</dbReference>
<dbReference type="InterPro" id="IPR012677">
    <property type="entry name" value="Nucleotide-bd_a/b_plait_sf"/>
</dbReference>
<keyword evidence="5" id="KW-0508">mRNA splicing</keyword>
<dbReference type="CDD" id="cd12392">
    <property type="entry name" value="RRM2_SART3"/>
    <property type="match status" value="1"/>
</dbReference>
<keyword evidence="2" id="KW-0507">mRNA processing</keyword>
<dbReference type="PANTHER" id="PTHR17204:SF25">
    <property type="entry name" value="RRM DOMAIN-CONTAINING PROTEIN"/>
    <property type="match status" value="1"/>
</dbReference>
<keyword evidence="6" id="KW-0539">Nucleus</keyword>
<dbReference type="Gene3D" id="3.30.70.330">
    <property type="match status" value="2"/>
</dbReference>
<feature type="region of interest" description="Disordered" evidence="8">
    <location>
        <begin position="1"/>
        <end position="58"/>
    </location>
</feature>
<dbReference type="InterPro" id="IPR011990">
    <property type="entry name" value="TPR-like_helical_dom_sf"/>
</dbReference>
<organism evidence="10 11">
    <name type="scientific">Ceratina calcarata</name>
    <dbReference type="NCBI Taxonomy" id="156304"/>
    <lineage>
        <taxon>Eukaryota</taxon>
        <taxon>Metazoa</taxon>
        <taxon>Ecdysozoa</taxon>
        <taxon>Arthropoda</taxon>
        <taxon>Hexapoda</taxon>
        <taxon>Insecta</taxon>
        <taxon>Pterygota</taxon>
        <taxon>Neoptera</taxon>
        <taxon>Endopterygota</taxon>
        <taxon>Hymenoptera</taxon>
        <taxon>Apocrita</taxon>
        <taxon>Aculeata</taxon>
        <taxon>Apoidea</taxon>
        <taxon>Anthophila</taxon>
        <taxon>Apidae</taxon>
        <taxon>Ceratina</taxon>
        <taxon>Zadontomerus</taxon>
    </lineage>
</organism>
<dbReference type="GO" id="GO:0005634">
    <property type="term" value="C:nucleus"/>
    <property type="evidence" value="ECO:0007669"/>
    <property type="project" value="UniProtKB-SubCell"/>
</dbReference>
<feature type="compositionally biased region" description="Polar residues" evidence="8">
    <location>
        <begin position="564"/>
        <end position="579"/>
    </location>
</feature>
<dbReference type="RefSeq" id="XP_017875821.1">
    <property type="nucleotide sequence ID" value="XM_018020332.2"/>
</dbReference>
<evidence type="ECO:0000256" key="8">
    <source>
        <dbReference type="SAM" id="MobiDB-lite"/>
    </source>
</evidence>